<feature type="domain" description="Histidine kinase" evidence="9">
    <location>
        <begin position="389"/>
        <end position="600"/>
    </location>
</feature>
<evidence type="ECO:0000256" key="7">
    <source>
        <dbReference type="ARBA" id="ARBA00022840"/>
    </source>
</evidence>
<keyword evidence="7" id="KW-0067">ATP-binding</keyword>
<dbReference type="EMBL" id="VOSW01000213">
    <property type="protein sequence ID" value="KAE8753478.1"/>
    <property type="molecule type" value="Genomic_DNA"/>
</dbReference>
<evidence type="ECO:0000313" key="11">
    <source>
        <dbReference type="Proteomes" id="UP000463700"/>
    </source>
</evidence>
<dbReference type="GO" id="GO:0005524">
    <property type="term" value="F:ATP binding"/>
    <property type="evidence" value="ECO:0007669"/>
    <property type="project" value="UniProtKB-KW"/>
</dbReference>
<keyword evidence="4" id="KW-0808">Transferase</keyword>
<dbReference type="RefSeq" id="WP_154567839.1">
    <property type="nucleotide sequence ID" value="NZ_VOSW01000213.1"/>
</dbReference>
<keyword evidence="6" id="KW-0418">Kinase</keyword>
<dbReference type="GO" id="GO:0000155">
    <property type="term" value="F:phosphorelay sensor kinase activity"/>
    <property type="evidence" value="ECO:0007669"/>
    <property type="project" value="InterPro"/>
</dbReference>
<evidence type="ECO:0000256" key="5">
    <source>
        <dbReference type="ARBA" id="ARBA00022741"/>
    </source>
</evidence>
<dbReference type="CDD" id="cd00082">
    <property type="entry name" value="HisKA"/>
    <property type="match status" value="1"/>
</dbReference>
<comment type="caution">
    <text evidence="10">The sequence shown here is derived from an EMBL/GenBank/DDBJ whole genome shotgun (WGS) entry which is preliminary data.</text>
</comment>
<dbReference type="InterPro" id="IPR003661">
    <property type="entry name" value="HisK_dim/P_dom"/>
</dbReference>
<reference evidence="10 11" key="1">
    <citation type="journal article" date="2020" name="Int. J. Syst. Evol. Microbiol.">
        <title>Paraburkholderia madseniana sp. nov., a phenolic acid-degrading bacterium isolated from acidic forest soil.</title>
        <authorList>
            <person name="Wilhelm R.C."/>
            <person name="Murphy S.J.L."/>
            <person name="Feriancek N.M."/>
            <person name="Karasz D.C."/>
            <person name="DeRito C.M."/>
            <person name="Newman J.D."/>
            <person name="Buckley D.H."/>
        </authorList>
    </citation>
    <scope>NUCLEOTIDE SEQUENCE [LARGE SCALE GENOMIC DNA]</scope>
    <source>
        <strain evidence="10 11">RP11</strain>
    </source>
</reference>
<dbReference type="InterPro" id="IPR005467">
    <property type="entry name" value="His_kinase_dom"/>
</dbReference>
<evidence type="ECO:0000256" key="6">
    <source>
        <dbReference type="ARBA" id="ARBA00022777"/>
    </source>
</evidence>
<dbReference type="SMART" id="SM00387">
    <property type="entry name" value="HATPase_c"/>
    <property type="match status" value="1"/>
</dbReference>
<name>A0A6N6W0W1_9BURK</name>
<dbReference type="PANTHER" id="PTHR43065:SF46">
    <property type="entry name" value="C4-DICARBOXYLATE TRANSPORT SENSOR PROTEIN DCTB"/>
    <property type="match status" value="1"/>
</dbReference>
<dbReference type="AlphaFoldDB" id="A0A6N6W0W1"/>
<dbReference type="Gene3D" id="3.30.565.10">
    <property type="entry name" value="Histidine kinase-like ATPase, C-terminal domain"/>
    <property type="match status" value="1"/>
</dbReference>
<comment type="catalytic activity">
    <reaction evidence="1">
        <text>ATP + protein L-histidine = ADP + protein N-phospho-L-histidine.</text>
        <dbReference type="EC" id="2.7.13.3"/>
    </reaction>
</comment>
<dbReference type="InterPro" id="IPR003594">
    <property type="entry name" value="HATPase_dom"/>
</dbReference>
<dbReference type="OrthoDB" id="9772100at2"/>
<organism evidence="10 11">
    <name type="scientific">Paraburkholderia madseniana</name>
    <dbReference type="NCBI Taxonomy" id="2599607"/>
    <lineage>
        <taxon>Bacteria</taxon>
        <taxon>Pseudomonadati</taxon>
        <taxon>Pseudomonadota</taxon>
        <taxon>Betaproteobacteria</taxon>
        <taxon>Burkholderiales</taxon>
        <taxon>Burkholderiaceae</taxon>
        <taxon>Paraburkholderia</taxon>
    </lineage>
</organism>
<dbReference type="PANTHER" id="PTHR43065">
    <property type="entry name" value="SENSOR HISTIDINE KINASE"/>
    <property type="match status" value="1"/>
</dbReference>
<dbReference type="SUPFAM" id="SSF55874">
    <property type="entry name" value="ATPase domain of HSP90 chaperone/DNA topoisomerase II/histidine kinase"/>
    <property type="match status" value="1"/>
</dbReference>
<dbReference type="InterPro" id="IPR036097">
    <property type="entry name" value="HisK_dim/P_sf"/>
</dbReference>
<dbReference type="InterPro" id="IPR011990">
    <property type="entry name" value="TPR-like_helical_dom_sf"/>
</dbReference>
<protein>
    <recommendedName>
        <fullName evidence="2">histidine kinase</fullName>
        <ecNumber evidence="2">2.7.13.3</ecNumber>
    </recommendedName>
</protein>
<dbReference type="EC" id="2.7.13.3" evidence="2"/>
<dbReference type="Gene3D" id="1.25.40.10">
    <property type="entry name" value="Tetratricopeptide repeat domain"/>
    <property type="match status" value="2"/>
</dbReference>
<evidence type="ECO:0000256" key="8">
    <source>
        <dbReference type="ARBA" id="ARBA00023012"/>
    </source>
</evidence>
<sequence>MARIDVILSPAALSGPQASGAGRKAALRTLLLNEAIPLAHVQEAVARSRSGTDRARLPHALLQLAAAHFQRNECSAGDECATDANRRFDEQGATLGSACALYYRGLFHDRIGDAPGAIAWLREAHARFLDAHATRHAAIVLDRLGIVHVLHGAHDSGIECLGQAIATLLDSPVAGLLPIVRNNWMWAHLRSARHSVRNGDADKAAAYVALALGHLCEITRESSEELSPAFPAIRLDTAAQIYLATGGLDQADVFAQRSAASAQRSGLAEPLAHSSDRLGDIAFARGRFADALRSWRRACDELHQCGLDDERCVVAIKAAEAAETAGDDAEALAWYQKHAQFETAFNRRRAALRAGMFARELDRERSAVKGRGAAAGADKLASLGRAAAGINHEFKNPLAALRLAIENSIELAQHGDVAALADDVVRIERVTGRLVQLTEQFDVFSHRARPSLEPVSLREVIDEALTMVAHRFASGDRQVQCEGADVRAWAHPPSLCTVFVNLLGNALDATAASENRVITVAIEAVSKTVVEVSVRDRGPGFAPEVQRNLFEAFYTTKPAGAGLGLGLALARDRLAQMSGCLAARNHPAGGAELRVGLRRA</sequence>
<evidence type="ECO:0000259" key="9">
    <source>
        <dbReference type="PROSITE" id="PS50109"/>
    </source>
</evidence>
<dbReference type="SUPFAM" id="SSF47384">
    <property type="entry name" value="Homodimeric domain of signal transducing histidine kinase"/>
    <property type="match status" value="1"/>
</dbReference>
<evidence type="ECO:0000256" key="1">
    <source>
        <dbReference type="ARBA" id="ARBA00000085"/>
    </source>
</evidence>
<accession>A0A6N6W0W1</accession>
<evidence type="ECO:0000256" key="3">
    <source>
        <dbReference type="ARBA" id="ARBA00022553"/>
    </source>
</evidence>
<dbReference type="SMART" id="SM00388">
    <property type="entry name" value="HisKA"/>
    <property type="match status" value="1"/>
</dbReference>
<keyword evidence="5" id="KW-0547">Nucleotide-binding</keyword>
<keyword evidence="8" id="KW-0902">Two-component regulatory system</keyword>
<gene>
    <name evidence="10" type="ORF">FSO04_44970</name>
</gene>
<dbReference type="PRINTS" id="PR00344">
    <property type="entry name" value="BCTRLSENSOR"/>
</dbReference>
<dbReference type="Proteomes" id="UP000463700">
    <property type="component" value="Unassembled WGS sequence"/>
</dbReference>
<dbReference type="PROSITE" id="PS50109">
    <property type="entry name" value="HIS_KIN"/>
    <property type="match status" value="1"/>
</dbReference>
<dbReference type="InterPro" id="IPR036890">
    <property type="entry name" value="HATPase_C_sf"/>
</dbReference>
<keyword evidence="3" id="KW-0597">Phosphoprotein</keyword>
<dbReference type="SUPFAM" id="SSF48452">
    <property type="entry name" value="TPR-like"/>
    <property type="match status" value="2"/>
</dbReference>
<evidence type="ECO:0000256" key="4">
    <source>
        <dbReference type="ARBA" id="ARBA00022679"/>
    </source>
</evidence>
<dbReference type="Gene3D" id="1.10.287.130">
    <property type="match status" value="1"/>
</dbReference>
<evidence type="ECO:0000256" key="2">
    <source>
        <dbReference type="ARBA" id="ARBA00012438"/>
    </source>
</evidence>
<evidence type="ECO:0000313" key="10">
    <source>
        <dbReference type="EMBL" id="KAE8753478.1"/>
    </source>
</evidence>
<proteinExistence type="predicted"/>
<dbReference type="Pfam" id="PF02518">
    <property type="entry name" value="HATPase_c"/>
    <property type="match status" value="1"/>
</dbReference>
<dbReference type="InterPro" id="IPR004358">
    <property type="entry name" value="Sig_transdc_His_kin-like_C"/>
</dbReference>